<dbReference type="HOGENOM" id="CLU_007415_3_0_11"/>
<dbReference type="InterPro" id="IPR000182">
    <property type="entry name" value="GNAT_dom"/>
</dbReference>
<protein>
    <recommendedName>
        <fullName evidence="1">N-acetyltransferase domain-containing protein</fullName>
    </recommendedName>
</protein>
<dbReference type="EMBL" id="CP004353">
    <property type="protein sequence ID" value="AHI22356.1"/>
    <property type="molecule type" value="Genomic_DNA"/>
</dbReference>
<dbReference type="GO" id="GO:0016747">
    <property type="term" value="F:acyltransferase activity, transferring groups other than amino-acyl groups"/>
    <property type="evidence" value="ECO:0007669"/>
    <property type="project" value="InterPro"/>
</dbReference>
<dbReference type="SUPFAM" id="SSF56059">
    <property type="entry name" value="Glutathione synthetase ATP-binding domain-like"/>
    <property type="match status" value="1"/>
</dbReference>
<dbReference type="SUPFAM" id="SSF51735">
    <property type="entry name" value="NAD(P)-binding Rossmann-fold domains"/>
    <property type="match status" value="1"/>
</dbReference>
<dbReference type="KEGG" id="cvt:B843_04835"/>
<dbReference type="Gene3D" id="3.40.50.261">
    <property type="entry name" value="Succinyl-CoA synthetase domains"/>
    <property type="match status" value="1"/>
</dbReference>
<evidence type="ECO:0000259" key="1">
    <source>
        <dbReference type="PROSITE" id="PS51186"/>
    </source>
</evidence>
<dbReference type="PANTHER" id="PTHR42793">
    <property type="entry name" value="COA BINDING DOMAIN CONTAINING PROTEIN"/>
    <property type="match status" value="1"/>
</dbReference>
<dbReference type="eggNOG" id="COG1042">
    <property type="taxonomic scope" value="Bacteria"/>
</dbReference>
<dbReference type="SUPFAM" id="SSF55729">
    <property type="entry name" value="Acyl-CoA N-acyltransferases (Nat)"/>
    <property type="match status" value="1"/>
</dbReference>
<name>W5XZE7_9CORY</name>
<dbReference type="InterPro" id="IPR032875">
    <property type="entry name" value="Succ_CoA_lig_flav_dom"/>
</dbReference>
<dbReference type="GO" id="GO:0005524">
    <property type="term" value="F:ATP binding"/>
    <property type="evidence" value="ECO:0007669"/>
    <property type="project" value="InterPro"/>
</dbReference>
<dbReference type="CDD" id="cd04301">
    <property type="entry name" value="NAT_SF"/>
    <property type="match status" value="1"/>
</dbReference>
<proteinExistence type="predicted"/>
<dbReference type="Gene3D" id="3.40.630.30">
    <property type="match status" value="1"/>
</dbReference>
<dbReference type="PROSITE" id="PS51186">
    <property type="entry name" value="GNAT"/>
    <property type="match status" value="1"/>
</dbReference>
<dbReference type="InterPro" id="IPR036291">
    <property type="entry name" value="NAD(P)-bd_dom_sf"/>
</dbReference>
<dbReference type="Pfam" id="PF13607">
    <property type="entry name" value="Succ_CoA_lig"/>
    <property type="match status" value="1"/>
</dbReference>
<organism evidence="2 3">
    <name type="scientific">Corynebacterium vitaeruminis DSM 20294</name>
    <dbReference type="NCBI Taxonomy" id="1224164"/>
    <lineage>
        <taxon>Bacteria</taxon>
        <taxon>Bacillati</taxon>
        <taxon>Actinomycetota</taxon>
        <taxon>Actinomycetes</taxon>
        <taxon>Mycobacteriales</taxon>
        <taxon>Corynebacteriaceae</taxon>
        <taxon>Corynebacterium</taxon>
    </lineage>
</organism>
<dbReference type="STRING" id="1224164.B843_04835"/>
<keyword evidence="3" id="KW-1185">Reference proteome</keyword>
<dbReference type="AlphaFoldDB" id="W5XZE7"/>
<dbReference type="InterPro" id="IPR016102">
    <property type="entry name" value="Succinyl-CoA_synth-like"/>
</dbReference>
<dbReference type="Pfam" id="PF13549">
    <property type="entry name" value="ATP-grasp_5"/>
    <property type="match status" value="1"/>
</dbReference>
<evidence type="ECO:0000313" key="2">
    <source>
        <dbReference type="EMBL" id="AHI22356.1"/>
    </source>
</evidence>
<gene>
    <name evidence="2" type="ORF">B843_04835</name>
</gene>
<accession>W5XZE7</accession>
<dbReference type="SUPFAM" id="SSF52210">
    <property type="entry name" value="Succinyl-CoA synthetase domains"/>
    <property type="match status" value="2"/>
</dbReference>
<dbReference type="InterPro" id="IPR016181">
    <property type="entry name" value="Acyl_CoA_acyltransferase"/>
</dbReference>
<dbReference type="InterPro" id="IPR013815">
    <property type="entry name" value="ATP_grasp_subdomain_1"/>
</dbReference>
<dbReference type="Pfam" id="PF13380">
    <property type="entry name" value="CoA_binding_2"/>
    <property type="match status" value="1"/>
</dbReference>
<dbReference type="Gene3D" id="3.30.470.20">
    <property type="entry name" value="ATP-grasp fold, B domain"/>
    <property type="match status" value="1"/>
</dbReference>
<dbReference type="RefSeq" id="WP_025252393.1">
    <property type="nucleotide sequence ID" value="NZ_CP004353.1"/>
</dbReference>
<dbReference type="PANTHER" id="PTHR42793:SF1">
    <property type="entry name" value="PEPTIDYL-LYSINE N-ACETYLTRANSFERASE PATZ"/>
    <property type="match status" value="1"/>
</dbReference>
<reference evidence="2 3" key="1">
    <citation type="submission" date="2013-02" db="EMBL/GenBank/DDBJ databases">
        <title>The complete genome sequence of Corynebacterium vitaeruminis DSM 20294.</title>
        <authorList>
            <person name="Ruckert C."/>
            <person name="Albersmeier A."/>
            <person name="Kalinowski J."/>
        </authorList>
    </citation>
    <scope>NUCLEOTIDE SEQUENCE [LARGE SCALE GENOMIC DNA]</scope>
    <source>
        <strain evidence="3">ATCC 10234</strain>
    </source>
</reference>
<dbReference type="Pfam" id="PF00583">
    <property type="entry name" value="Acetyltransf_1"/>
    <property type="match status" value="1"/>
</dbReference>
<sequence length="868" mass="93991">MLHPSKWEADVVLNDGGIATLRQVRPEDREAIVDFYDRVSPKSKYLRFFSAHPDLSEAELDAWTTSDERDTVTIVLVERENIVATARFAIAEQFAPARVADVSFLVQDSHHGRGVGNILLEHLAQIGRECGIQRFFAEVLTENRSMVQVFVRAGYQVKPELEDGFIVVDFSLDPTKQSREVMERRELQAEASSIRRLLNPGSVAVVGEVGSVSRITSSIVSGGYQGQLHVLTHKGADKAPDLLRSIPGTVDLVVVDHDSETFDELVQVAAEKNASGILVLAQGHNPSISQEESQRFLERARSLGMRVLGPAALGVINTAEGLNASPASMPRAGKVGLYTQTAGVATLVLSHAIKRGCGISSFIASGSYADVTGNDVIQFWAQDPATDICLLSLDTIGNPRKFFRVLRRLALEKNVVVFLPSRALQSAQHHDLESLPHAPANAIDEVIRQTGAIVVTRRDTMYDIAALLSMQPIPAGKRVAIISNSAGLSGQMAQSAVRFGFEPTIIPIGEDPVHSIVEESARARGDFDLVFSGVVEINEPIGREVIEALDALAGEEGATMMATCVSISDCNSLETTHLPVFETYADALEAYALIMDNEERRGRARPHPDDEVATIDVDKAKRLVEAILESSAEGRAATDEETAEILACAGITIVPWKPVASFEEAVAAAEEFGWNVVLKSTHPVVRGRPELNAVIRHVADRSMMQQAWEALGRLSESLGVAERGEDSVLALLPVVQPTMDPGATLSVRAIEDAVLGPMISCGVTGIASDLLHDAAWRTPPLRRIDARSMIESLRAAPLLRGYRGTAPARLDTVEDALMRLAQLKDELPQLVEIELTQVIAGMNSTSIVGARITVAPLSSSRDRLARRL</sequence>
<dbReference type="InterPro" id="IPR003781">
    <property type="entry name" value="CoA-bd"/>
</dbReference>
<dbReference type="eggNOG" id="COG0456">
    <property type="taxonomic scope" value="Bacteria"/>
</dbReference>
<evidence type="ECO:0000313" key="3">
    <source>
        <dbReference type="Proteomes" id="UP000019222"/>
    </source>
</evidence>
<dbReference type="Gene3D" id="3.40.50.720">
    <property type="entry name" value="NAD(P)-binding Rossmann-like Domain"/>
    <property type="match status" value="1"/>
</dbReference>
<dbReference type="Proteomes" id="UP000019222">
    <property type="component" value="Chromosome"/>
</dbReference>
<dbReference type="PATRIC" id="fig|1224164.3.peg.963"/>
<feature type="domain" description="N-acetyltransferase" evidence="1">
    <location>
        <begin position="19"/>
        <end position="177"/>
    </location>
</feature>
<dbReference type="Gene3D" id="3.30.1490.20">
    <property type="entry name" value="ATP-grasp fold, A domain"/>
    <property type="match status" value="1"/>
</dbReference>